<reference evidence="2" key="1">
    <citation type="submission" date="2019-02" db="EMBL/GenBank/DDBJ databases">
        <authorList>
            <person name="Gruber-Vodicka R. H."/>
            <person name="Seah K. B. B."/>
        </authorList>
    </citation>
    <scope>NUCLEOTIDE SEQUENCE</scope>
    <source>
        <strain evidence="3">BECK_BY2</strain>
        <strain evidence="2">BECK_BY3</strain>
    </source>
</reference>
<sequence length="81" mass="8760">MLNGTPASVHPPRGRDRAESSDHVETQGTLAVQDFGDLGSGTDIPDKIFPGQSHLIHAEPDSLDRIGWVDGRVLLLVVFDE</sequence>
<dbReference type="EMBL" id="CAADFV010000249">
    <property type="protein sequence ID" value="VFK70216.1"/>
    <property type="molecule type" value="Genomic_DNA"/>
</dbReference>
<evidence type="ECO:0000256" key="1">
    <source>
        <dbReference type="SAM" id="MobiDB-lite"/>
    </source>
</evidence>
<gene>
    <name evidence="3" type="ORF">BECKTUN1418E_GA0071001_12492</name>
    <name evidence="2" type="ORF">BECKTUN1418F_GA0071002_12492</name>
</gene>
<name>A0A451A599_9GAMM</name>
<proteinExistence type="predicted"/>
<feature type="region of interest" description="Disordered" evidence="1">
    <location>
        <begin position="1"/>
        <end position="45"/>
    </location>
</feature>
<evidence type="ECO:0000313" key="2">
    <source>
        <dbReference type="EMBL" id="VFK61217.1"/>
    </source>
</evidence>
<organism evidence="2">
    <name type="scientific">Candidatus Kentrum sp. TUN</name>
    <dbReference type="NCBI Taxonomy" id="2126343"/>
    <lineage>
        <taxon>Bacteria</taxon>
        <taxon>Pseudomonadati</taxon>
        <taxon>Pseudomonadota</taxon>
        <taxon>Gammaproteobacteria</taxon>
        <taxon>Candidatus Kentrum</taxon>
    </lineage>
</organism>
<dbReference type="AlphaFoldDB" id="A0A451A599"/>
<feature type="compositionally biased region" description="Basic and acidic residues" evidence="1">
    <location>
        <begin position="13"/>
        <end position="25"/>
    </location>
</feature>
<dbReference type="EMBL" id="CAADFY010000249">
    <property type="protein sequence ID" value="VFK61217.1"/>
    <property type="molecule type" value="Genomic_DNA"/>
</dbReference>
<protein>
    <submittedName>
        <fullName evidence="2">Uncharacterized protein</fullName>
    </submittedName>
</protein>
<accession>A0A451A599</accession>
<evidence type="ECO:0000313" key="3">
    <source>
        <dbReference type="EMBL" id="VFK70216.1"/>
    </source>
</evidence>